<accession>A0A4P9WH95</accession>
<evidence type="ECO:0000256" key="4">
    <source>
        <dbReference type="ARBA" id="ARBA00040565"/>
    </source>
</evidence>
<dbReference type="InterPro" id="IPR023574">
    <property type="entry name" value="Ribosomal_uL4_dom_sf"/>
</dbReference>
<dbReference type="EMBL" id="KZ995828">
    <property type="protein sequence ID" value="RKO89896.1"/>
    <property type="molecule type" value="Genomic_DNA"/>
</dbReference>
<dbReference type="Gene3D" id="3.40.1370.10">
    <property type="match status" value="1"/>
</dbReference>
<evidence type="ECO:0000256" key="2">
    <source>
        <dbReference type="ARBA" id="ARBA00022980"/>
    </source>
</evidence>
<gene>
    <name evidence="6" type="ORF">BDK51DRAFT_22879</name>
</gene>
<dbReference type="AlphaFoldDB" id="A0A4P9WH95"/>
<feature type="compositionally biased region" description="Basic residues" evidence="5">
    <location>
        <begin position="74"/>
        <end position="92"/>
    </location>
</feature>
<evidence type="ECO:0000256" key="1">
    <source>
        <dbReference type="ARBA" id="ARBA00010528"/>
    </source>
</evidence>
<dbReference type="OrthoDB" id="275876at2759"/>
<dbReference type="InterPro" id="IPR002136">
    <property type="entry name" value="Ribosomal_uL4"/>
</dbReference>
<dbReference type="Proteomes" id="UP000269721">
    <property type="component" value="Unassembled WGS sequence"/>
</dbReference>
<evidence type="ECO:0000313" key="7">
    <source>
        <dbReference type="Proteomes" id="UP000269721"/>
    </source>
</evidence>
<dbReference type="GO" id="GO:0006412">
    <property type="term" value="P:translation"/>
    <property type="evidence" value="ECO:0007669"/>
    <property type="project" value="InterPro"/>
</dbReference>
<dbReference type="GO" id="GO:1990904">
    <property type="term" value="C:ribonucleoprotein complex"/>
    <property type="evidence" value="ECO:0007669"/>
    <property type="project" value="UniProtKB-KW"/>
</dbReference>
<feature type="region of interest" description="Disordered" evidence="5">
    <location>
        <begin position="64"/>
        <end position="99"/>
    </location>
</feature>
<dbReference type="PANTHER" id="PTHR10746:SF6">
    <property type="entry name" value="LARGE RIBOSOMAL SUBUNIT PROTEIN UL4M"/>
    <property type="match status" value="1"/>
</dbReference>
<evidence type="ECO:0000256" key="5">
    <source>
        <dbReference type="SAM" id="MobiDB-lite"/>
    </source>
</evidence>
<dbReference type="GO" id="GO:0003735">
    <property type="term" value="F:structural constituent of ribosome"/>
    <property type="evidence" value="ECO:0007669"/>
    <property type="project" value="InterPro"/>
</dbReference>
<protein>
    <recommendedName>
        <fullName evidence="4">Large ribosomal subunit protein uL4m</fullName>
    </recommendedName>
</protein>
<evidence type="ECO:0000313" key="6">
    <source>
        <dbReference type="EMBL" id="RKO89896.1"/>
    </source>
</evidence>
<proteinExistence type="inferred from homology"/>
<dbReference type="PANTHER" id="PTHR10746">
    <property type="entry name" value="50S RIBOSOMAL PROTEIN L4"/>
    <property type="match status" value="1"/>
</dbReference>
<dbReference type="SUPFAM" id="SSF52166">
    <property type="entry name" value="Ribosomal protein L4"/>
    <property type="match status" value="1"/>
</dbReference>
<keyword evidence="7" id="KW-1185">Reference proteome</keyword>
<dbReference type="Pfam" id="PF00573">
    <property type="entry name" value="Ribosomal_L4"/>
    <property type="match status" value="1"/>
</dbReference>
<name>A0A4P9WH95_9FUNG</name>
<evidence type="ECO:0000256" key="3">
    <source>
        <dbReference type="ARBA" id="ARBA00023274"/>
    </source>
</evidence>
<dbReference type="InterPro" id="IPR013005">
    <property type="entry name" value="Ribosomal_uL4-like"/>
</dbReference>
<dbReference type="GO" id="GO:0005840">
    <property type="term" value="C:ribosome"/>
    <property type="evidence" value="ECO:0007669"/>
    <property type="project" value="UniProtKB-KW"/>
</dbReference>
<comment type="similarity">
    <text evidence="1">Belongs to the universal ribosomal protein uL4 family.</text>
</comment>
<reference evidence="7" key="1">
    <citation type="journal article" date="2018" name="Nat. Microbiol.">
        <title>Leveraging single-cell genomics to expand the fungal tree of life.</title>
        <authorList>
            <person name="Ahrendt S.R."/>
            <person name="Quandt C.A."/>
            <person name="Ciobanu D."/>
            <person name="Clum A."/>
            <person name="Salamov A."/>
            <person name="Andreopoulos B."/>
            <person name="Cheng J.F."/>
            <person name="Woyke T."/>
            <person name="Pelin A."/>
            <person name="Henrissat B."/>
            <person name="Reynolds N.K."/>
            <person name="Benny G.L."/>
            <person name="Smith M.E."/>
            <person name="James T.Y."/>
            <person name="Grigoriev I.V."/>
        </authorList>
    </citation>
    <scope>NUCLEOTIDE SEQUENCE [LARGE SCALE GENOMIC DNA]</scope>
</reference>
<sequence>WKYPHVQALLRSFATADYIGLIELDRSVFGARLRTDVIAKVVKYERSWLEAGTEAVKSLSQMRGSTRKIAPQKGRGKARVGHNRAPQRRGGYRPHTAVPHDKSTDIQMKVYNSAIRVALSAKFAQGQLTVVDTLAMTEAAKEELRARLRALALEGKRVYFVYGSEQPLLRLVEAADMFEKGTPYGEAVPKNEKKLIVTSARHISVLPIMENEHLVLDKEAVEVLEEMYRIA</sequence>
<feature type="non-terminal residue" evidence="6">
    <location>
        <position position="1"/>
    </location>
</feature>
<keyword evidence="2 6" id="KW-0689">Ribosomal protein</keyword>
<organism evidence="6 7">
    <name type="scientific">Blyttiomyces helicus</name>
    <dbReference type="NCBI Taxonomy" id="388810"/>
    <lineage>
        <taxon>Eukaryota</taxon>
        <taxon>Fungi</taxon>
        <taxon>Fungi incertae sedis</taxon>
        <taxon>Chytridiomycota</taxon>
        <taxon>Chytridiomycota incertae sedis</taxon>
        <taxon>Chytridiomycetes</taxon>
        <taxon>Chytridiomycetes incertae sedis</taxon>
        <taxon>Blyttiomyces</taxon>
    </lineage>
</organism>
<keyword evidence="3" id="KW-0687">Ribonucleoprotein</keyword>